<organism evidence="1 2">
    <name type="scientific">Amanita thiersii Skay4041</name>
    <dbReference type="NCBI Taxonomy" id="703135"/>
    <lineage>
        <taxon>Eukaryota</taxon>
        <taxon>Fungi</taxon>
        <taxon>Dikarya</taxon>
        <taxon>Basidiomycota</taxon>
        <taxon>Agaricomycotina</taxon>
        <taxon>Agaricomycetes</taxon>
        <taxon>Agaricomycetidae</taxon>
        <taxon>Agaricales</taxon>
        <taxon>Pluteineae</taxon>
        <taxon>Amanitaceae</taxon>
        <taxon>Amanita</taxon>
    </lineage>
</organism>
<keyword evidence="2" id="KW-1185">Reference proteome</keyword>
<evidence type="ECO:0000313" key="2">
    <source>
        <dbReference type="Proteomes" id="UP000242287"/>
    </source>
</evidence>
<evidence type="ECO:0000313" key="1">
    <source>
        <dbReference type="EMBL" id="PFH44751.1"/>
    </source>
</evidence>
<dbReference type="Proteomes" id="UP000242287">
    <property type="component" value="Unassembled WGS sequence"/>
</dbReference>
<protein>
    <submittedName>
        <fullName evidence="1">Uncharacterized protein</fullName>
    </submittedName>
</protein>
<gene>
    <name evidence="1" type="ORF">AMATHDRAFT_10977</name>
</gene>
<proteinExistence type="predicted"/>
<dbReference type="AlphaFoldDB" id="A0A2A9N9A7"/>
<name>A0A2A9N9A7_9AGAR</name>
<accession>A0A2A9N9A7</accession>
<dbReference type="EMBL" id="KZ302932">
    <property type="protein sequence ID" value="PFH44751.1"/>
    <property type="molecule type" value="Genomic_DNA"/>
</dbReference>
<reference evidence="1 2" key="1">
    <citation type="submission" date="2014-02" db="EMBL/GenBank/DDBJ databases">
        <title>Transposable element dynamics among asymbiotic and ectomycorrhizal Amanita fungi.</title>
        <authorList>
            <consortium name="DOE Joint Genome Institute"/>
            <person name="Hess J."/>
            <person name="Skrede I."/>
            <person name="Wolfe B."/>
            <person name="LaButti K."/>
            <person name="Ohm R.A."/>
            <person name="Grigoriev I.V."/>
            <person name="Pringle A."/>
        </authorList>
    </citation>
    <scope>NUCLEOTIDE SEQUENCE [LARGE SCALE GENOMIC DNA]</scope>
    <source>
        <strain evidence="1 2">SKay4041</strain>
    </source>
</reference>
<sequence length="114" mass="13345">MAPHTPSPWNESEDYKQNRQLWLNSVSEIFKKILPYYTEFERKSKEELYWEAANICAMEDKDLKQLASASSLTNVNKKRDMEEQCKSAITKAFQDLMNANKKASTNQKKAEFED</sequence>